<evidence type="ECO:0000313" key="1">
    <source>
        <dbReference type="EMBL" id="MCC0175783.1"/>
    </source>
</evidence>
<gene>
    <name evidence="1" type="ORF">I4641_02155</name>
</gene>
<sequence>MDRLENSLSMEQELSHRIFGDRVAQLNREEAQELLIQMHQQMLYKDNIYKALILNQEKDIVDMLFGAKKHS</sequence>
<dbReference type="SUPFAM" id="SSF109859">
    <property type="entry name" value="NblA-like"/>
    <property type="match status" value="1"/>
</dbReference>
<dbReference type="AlphaFoldDB" id="A0A964FFT0"/>
<keyword evidence="2" id="KW-1185">Reference proteome</keyword>
<dbReference type="InterPro" id="IPR036904">
    <property type="entry name" value="NblA_sf"/>
</dbReference>
<name>A0A964FFT0_9CYAN</name>
<reference evidence="1" key="1">
    <citation type="journal article" date="2021" name="Antonie Van Leeuwenhoek">
        <title>Draft genome and description of Waterburya agarophytonicola gen. nov. sp. nov. (Pleurocapsales, Cyanobacteria): a seaweed symbiont.</title>
        <authorList>
            <person name="Bonthond G."/>
            <person name="Shalygin S."/>
            <person name="Bayer T."/>
            <person name="Weinberger F."/>
        </authorList>
    </citation>
    <scope>NUCLEOTIDE SEQUENCE</scope>
    <source>
        <strain evidence="1">KI4</strain>
    </source>
</reference>
<organism evidence="1 2">
    <name type="scientific">Waterburya agarophytonicola KI4</name>
    <dbReference type="NCBI Taxonomy" id="2874699"/>
    <lineage>
        <taxon>Bacteria</taxon>
        <taxon>Bacillati</taxon>
        <taxon>Cyanobacteriota</taxon>
        <taxon>Cyanophyceae</taxon>
        <taxon>Pleurocapsales</taxon>
        <taxon>Hyellaceae</taxon>
        <taxon>Waterburya</taxon>
        <taxon>Waterburya agarophytonicola</taxon>
    </lineage>
</organism>
<dbReference type="Pfam" id="PF04485">
    <property type="entry name" value="NblA"/>
    <property type="match status" value="1"/>
</dbReference>
<accession>A0A964FFT0</accession>
<protein>
    <submittedName>
        <fullName evidence="1">NblA/ycf18 family protein</fullName>
    </submittedName>
</protein>
<dbReference type="EMBL" id="JADWDC010000003">
    <property type="protein sequence ID" value="MCC0175783.1"/>
    <property type="molecule type" value="Genomic_DNA"/>
</dbReference>
<proteinExistence type="predicted"/>
<dbReference type="RefSeq" id="WP_229638782.1">
    <property type="nucleotide sequence ID" value="NZ_JADWDC010000003.1"/>
</dbReference>
<evidence type="ECO:0000313" key="2">
    <source>
        <dbReference type="Proteomes" id="UP000729733"/>
    </source>
</evidence>
<comment type="caution">
    <text evidence="1">The sequence shown here is derived from an EMBL/GenBank/DDBJ whole genome shotgun (WGS) entry which is preliminary data.</text>
</comment>
<dbReference type="Proteomes" id="UP000729733">
    <property type="component" value="Unassembled WGS sequence"/>
</dbReference>
<dbReference type="Gene3D" id="1.10.287.670">
    <property type="entry name" value="Phycobilisome degradation protein NblA"/>
    <property type="match status" value="1"/>
</dbReference>
<dbReference type="InterPro" id="IPR007574">
    <property type="entry name" value="NblA"/>
</dbReference>